<dbReference type="EC" id="1.-.-.-" evidence="6"/>
<dbReference type="GO" id="GO:0050660">
    <property type="term" value="F:flavin adenine dinucleotide binding"/>
    <property type="evidence" value="ECO:0007669"/>
    <property type="project" value="InterPro"/>
</dbReference>
<evidence type="ECO:0000256" key="4">
    <source>
        <dbReference type="ARBA" id="ARBA00022857"/>
    </source>
</evidence>
<dbReference type="PANTHER" id="PTHR23023">
    <property type="entry name" value="DIMETHYLANILINE MONOOXYGENASE"/>
    <property type="match status" value="1"/>
</dbReference>
<dbReference type="FunFam" id="3.50.50.60:FF:000099">
    <property type="entry name" value="Flavin-containing monooxygenase"/>
    <property type="match status" value="1"/>
</dbReference>
<evidence type="ECO:0000256" key="2">
    <source>
        <dbReference type="ARBA" id="ARBA00022630"/>
    </source>
</evidence>
<dbReference type="Proteomes" id="UP000655225">
    <property type="component" value="Unassembled WGS sequence"/>
</dbReference>
<keyword evidence="3 6" id="KW-0274">FAD</keyword>
<evidence type="ECO:0000313" key="8">
    <source>
        <dbReference type="Proteomes" id="UP000655225"/>
    </source>
</evidence>
<dbReference type="InterPro" id="IPR050346">
    <property type="entry name" value="FMO-like"/>
</dbReference>
<dbReference type="PRINTS" id="PR00370">
    <property type="entry name" value="FMOXYGENASE"/>
</dbReference>
<comment type="cofactor">
    <cofactor evidence="6">
        <name>FAD</name>
        <dbReference type="ChEBI" id="CHEBI:57692"/>
    </cofactor>
</comment>
<keyword evidence="5 6" id="KW-0560">Oxidoreductase</keyword>
<organism evidence="7 8">
    <name type="scientific">Tetracentron sinense</name>
    <name type="common">Spur-leaf</name>
    <dbReference type="NCBI Taxonomy" id="13715"/>
    <lineage>
        <taxon>Eukaryota</taxon>
        <taxon>Viridiplantae</taxon>
        <taxon>Streptophyta</taxon>
        <taxon>Embryophyta</taxon>
        <taxon>Tracheophyta</taxon>
        <taxon>Spermatophyta</taxon>
        <taxon>Magnoliopsida</taxon>
        <taxon>Trochodendrales</taxon>
        <taxon>Trochodendraceae</taxon>
        <taxon>Tetracentron</taxon>
    </lineage>
</organism>
<keyword evidence="4" id="KW-0521">NADP</keyword>
<keyword evidence="6" id="KW-0503">Monooxygenase</keyword>
<dbReference type="OMA" id="VMIKEVN"/>
<evidence type="ECO:0000313" key="7">
    <source>
        <dbReference type="EMBL" id="KAF8412409.1"/>
    </source>
</evidence>
<proteinExistence type="inferred from homology"/>
<dbReference type="Pfam" id="PF00743">
    <property type="entry name" value="FMO-like"/>
    <property type="match status" value="2"/>
</dbReference>
<keyword evidence="2 6" id="KW-0285">Flavoprotein</keyword>
<evidence type="ECO:0000256" key="5">
    <source>
        <dbReference type="ARBA" id="ARBA00023002"/>
    </source>
</evidence>
<evidence type="ECO:0000256" key="1">
    <source>
        <dbReference type="ARBA" id="ARBA00009183"/>
    </source>
</evidence>
<keyword evidence="8" id="KW-1185">Reference proteome</keyword>
<dbReference type="InterPro" id="IPR000960">
    <property type="entry name" value="Flavin_mOase"/>
</dbReference>
<sequence>MASRMPPTLQRLAMAPVITSLSSRKVAVIGAGAAGLVAARELRREGHKVVVFERDDKVGGTWIYSPNVESDQLGLDPSRTIVHSSLYDSLRTNLPRESMGFRDYPFVVKDGKERDPRRFPGHPEVLLYLDDFARDFELTELVRFGTEVFHVGLVEEGKWPKWVVKSRRRIRNDQESIPIDLDEVFDGVVVCNGHYTEPRVAEIPGIDAWPGKQMHSHNYRIPELFQDKVVALIGSSASAVDISRDIARVAKEVHIASRSVTDGTMGKQPGYNNMWLHSMIESAHEDGTVIFQDGSSVLVDVILHCTGYTYHFPFLKTNDIVTVDDNRVGPLYKHVFPPFFAPWISFIGLTWKVIPFPMFELQSKWVAGVLSGRIALQSQDEMLEDVKAFYSTLDADGLPKRYTHNMSDYQFEYNDWLAAQCGCPPSEEWRKKMYYATGKNRVARPETYRDEWEDQHLVLQAQEDFIQYSPNGGR</sequence>
<dbReference type="PIRSF" id="PIRSF000332">
    <property type="entry name" value="FMO"/>
    <property type="match status" value="1"/>
</dbReference>
<comment type="similarity">
    <text evidence="1 6">Belongs to the FMO family.</text>
</comment>
<name>A0A834ZQZ2_TETSI</name>
<dbReference type="EMBL" id="JABCRI010000001">
    <property type="protein sequence ID" value="KAF8412409.1"/>
    <property type="molecule type" value="Genomic_DNA"/>
</dbReference>
<dbReference type="SUPFAM" id="SSF51905">
    <property type="entry name" value="FAD/NAD(P)-binding domain"/>
    <property type="match status" value="2"/>
</dbReference>
<dbReference type="AlphaFoldDB" id="A0A834ZQZ2"/>
<evidence type="ECO:0000256" key="6">
    <source>
        <dbReference type="RuleBase" id="RU361177"/>
    </source>
</evidence>
<dbReference type="GO" id="GO:0004499">
    <property type="term" value="F:N,N-dimethylaniline monooxygenase activity"/>
    <property type="evidence" value="ECO:0007669"/>
    <property type="project" value="InterPro"/>
</dbReference>
<dbReference type="InterPro" id="IPR036188">
    <property type="entry name" value="FAD/NAD-bd_sf"/>
</dbReference>
<dbReference type="Gene3D" id="3.50.50.60">
    <property type="entry name" value="FAD/NAD(P)-binding domain"/>
    <property type="match status" value="2"/>
</dbReference>
<protein>
    <recommendedName>
        <fullName evidence="6">Flavin-containing monooxygenase</fullName>
        <ecNumber evidence="6">1.-.-.-</ecNumber>
    </recommendedName>
</protein>
<comment type="caution">
    <text evidence="7">The sequence shown here is derived from an EMBL/GenBank/DDBJ whole genome shotgun (WGS) entry which is preliminary data.</text>
</comment>
<dbReference type="InterPro" id="IPR020946">
    <property type="entry name" value="Flavin_mOase-like"/>
</dbReference>
<gene>
    <name evidence="7" type="ORF">HHK36_000373</name>
</gene>
<evidence type="ECO:0000256" key="3">
    <source>
        <dbReference type="ARBA" id="ARBA00022827"/>
    </source>
</evidence>
<reference evidence="7 8" key="1">
    <citation type="submission" date="2020-04" db="EMBL/GenBank/DDBJ databases">
        <title>Plant Genome Project.</title>
        <authorList>
            <person name="Zhang R.-G."/>
        </authorList>
    </citation>
    <scope>NUCLEOTIDE SEQUENCE [LARGE SCALE GENOMIC DNA]</scope>
    <source>
        <strain evidence="7">YNK0</strain>
        <tissue evidence="7">Leaf</tissue>
    </source>
</reference>
<dbReference type="GO" id="GO:0050661">
    <property type="term" value="F:NADP binding"/>
    <property type="evidence" value="ECO:0007669"/>
    <property type="project" value="InterPro"/>
</dbReference>
<accession>A0A834ZQZ2</accession>
<dbReference type="OrthoDB" id="66881at2759"/>